<name>A0AAW0AZV8_9AGAR</name>
<dbReference type="InterPro" id="IPR014942">
    <property type="entry name" value="AbiEii"/>
</dbReference>
<evidence type="ECO:0000313" key="2">
    <source>
        <dbReference type="Proteomes" id="UP001362999"/>
    </source>
</evidence>
<reference evidence="1 2" key="1">
    <citation type="journal article" date="2024" name="J Genomics">
        <title>Draft genome sequencing and assembly of Favolaschia claudopus CIRM-BRFM 2984 isolated from oak limbs.</title>
        <authorList>
            <person name="Navarro D."/>
            <person name="Drula E."/>
            <person name="Chaduli D."/>
            <person name="Cazenave R."/>
            <person name="Ahrendt S."/>
            <person name="Wang J."/>
            <person name="Lipzen A."/>
            <person name="Daum C."/>
            <person name="Barry K."/>
            <person name="Grigoriev I.V."/>
            <person name="Favel A."/>
            <person name="Rosso M.N."/>
            <person name="Martin F."/>
        </authorList>
    </citation>
    <scope>NUCLEOTIDE SEQUENCE [LARGE SCALE GENOMIC DNA]</scope>
    <source>
        <strain evidence="1 2">CIRM-BRFM 2984</strain>
    </source>
</reference>
<dbReference type="Gene3D" id="3.30.460.40">
    <property type="match status" value="1"/>
</dbReference>
<dbReference type="Pfam" id="PF08843">
    <property type="entry name" value="AbiEii"/>
    <property type="match status" value="1"/>
</dbReference>
<comment type="caution">
    <text evidence="1">The sequence shown here is derived from an EMBL/GenBank/DDBJ whole genome shotgun (WGS) entry which is preliminary data.</text>
</comment>
<evidence type="ECO:0008006" key="3">
    <source>
        <dbReference type="Google" id="ProtNLM"/>
    </source>
</evidence>
<keyword evidence="2" id="KW-1185">Reference proteome</keyword>
<dbReference type="InterPro" id="IPR043519">
    <property type="entry name" value="NT_sf"/>
</dbReference>
<dbReference type="SUPFAM" id="SSF81301">
    <property type="entry name" value="Nucleotidyltransferase"/>
    <property type="match status" value="1"/>
</dbReference>
<dbReference type="AlphaFoldDB" id="A0AAW0AZV8"/>
<accession>A0AAW0AZV8</accession>
<dbReference type="EMBL" id="JAWWNJ010000045">
    <property type="protein sequence ID" value="KAK7018961.1"/>
    <property type="molecule type" value="Genomic_DNA"/>
</dbReference>
<gene>
    <name evidence="1" type="ORF">R3P38DRAFT_2979715</name>
</gene>
<organism evidence="1 2">
    <name type="scientific">Favolaschia claudopus</name>
    <dbReference type="NCBI Taxonomy" id="2862362"/>
    <lineage>
        <taxon>Eukaryota</taxon>
        <taxon>Fungi</taxon>
        <taxon>Dikarya</taxon>
        <taxon>Basidiomycota</taxon>
        <taxon>Agaricomycotina</taxon>
        <taxon>Agaricomycetes</taxon>
        <taxon>Agaricomycetidae</taxon>
        <taxon>Agaricales</taxon>
        <taxon>Marasmiineae</taxon>
        <taxon>Mycenaceae</taxon>
        <taxon>Favolaschia</taxon>
    </lineage>
</organism>
<dbReference type="Proteomes" id="UP001362999">
    <property type="component" value="Unassembled WGS sequence"/>
</dbReference>
<proteinExistence type="predicted"/>
<protein>
    <recommendedName>
        <fullName evidence="3">Nucleotidyl transferase AbiEii/AbiGii toxin family protein</fullName>
    </recommendedName>
</protein>
<evidence type="ECO:0000313" key="1">
    <source>
        <dbReference type="EMBL" id="KAK7018961.1"/>
    </source>
</evidence>
<sequence length="246" mass="27801">MSLATRAVQVGHFLRRSSHTYVDSSLSVLSFRLTPHLARSALRFVNALRRGGADAMLVGGAAVRLHGGPRTTKDLDFNVTKFDKRVQRFVIRAGMTIKPDEEGRPDRFKINDPSFPESAKNATKIDLAVFPHLDVSHYTDDFEGVKAADLRLLLAKKIRCVTVRSHGADNKRQGDLHDMVYCLNRLVLEPDVPCAPLPQELIEDVIVRETRFDWKTFWDLVRLFGDEYEVAICEECFPILGLPVLE</sequence>